<evidence type="ECO:0008006" key="3">
    <source>
        <dbReference type="Google" id="ProtNLM"/>
    </source>
</evidence>
<protein>
    <recommendedName>
        <fullName evidence="3">Large polyvalent protein-associated domain-containing protein</fullName>
    </recommendedName>
</protein>
<keyword evidence="2" id="KW-1185">Reference proteome</keyword>
<name>A0ABS2G9M7_9FIRM</name>
<accession>A0ABS2G9M7</accession>
<proteinExistence type="predicted"/>
<dbReference type="RefSeq" id="WP_205132701.1">
    <property type="nucleotide sequence ID" value="NZ_JACSNT010000002.1"/>
</dbReference>
<evidence type="ECO:0000313" key="2">
    <source>
        <dbReference type="Proteomes" id="UP000729290"/>
    </source>
</evidence>
<dbReference type="Proteomes" id="UP000729290">
    <property type="component" value="Unassembled WGS sequence"/>
</dbReference>
<gene>
    <name evidence="1" type="ORF">H9X83_06800</name>
</gene>
<sequence>MFYVLEDGRIFTEQPQRGIYYACENYPEAPFVEGKIGYISGTDGENLFFQYDDIPVDEKEVSEFVQILTLLQKRDDEIASETVAAYDTALNEAYREGVNSL</sequence>
<reference evidence="1 2" key="1">
    <citation type="journal article" date="2021" name="Sci. Rep.">
        <title>The distribution of antibiotic resistance genes in chicken gut microbiota commensals.</title>
        <authorList>
            <person name="Juricova H."/>
            <person name="Matiasovicova J."/>
            <person name="Kubasova T."/>
            <person name="Cejkova D."/>
            <person name="Rychlik I."/>
        </authorList>
    </citation>
    <scope>NUCLEOTIDE SEQUENCE [LARGE SCALE GENOMIC DNA]</scope>
    <source>
        <strain evidence="1 2">An431b</strain>
    </source>
</reference>
<evidence type="ECO:0000313" key="1">
    <source>
        <dbReference type="EMBL" id="MBM6877867.1"/>
    </source>
</evidence>
<organism evidence="1 2">
    <name type="scientific">Anaerotignum lactatifermentans</name>
    <dbReference type="NCBI Taxonomy" id="160404"/>
    <lineage>
        <taxon>Bacteria</taxon>
        <taxon>Bacillati</taxon>
        <taxon>Bacillota</taxon>
        <taxon>Clostridia</taxon>
        <taxon>Lachnospirales</taxon>
        <taxon>Anaerotignaceae</taxon>
        <taxon>Anaerotignum</taxon>
    </lineage>
</organism>
<dbReference type="EMBL" id="JACSNV010000008">
    <property type="protein sequence ID" value="MBM6877867.1"/>
    <property type="molecule type" value="Genomic_DNA"/>
</dbReference>
<comment type="caution">
    <text evidence="1">The sequence shown here is derived from an EMBL/GenBank/DDBJ whole genome shotgun (WGS) entry which is preliminary data.</text>
</comment>